<dbReference type="Proteomes" id="UP000053480">
    <property type="component" value="Unassembled WGS sequence"/>
</dbReference>
<proteinExistence type="predicted"/>
<sequence length="272" mass="30862">MLIKVRFFKCGILQCNVVLNEGDIVTIWIDPKRVFLVKLAKGKRLDTDKGYILYDDIIGKEYGDVLKLSRATAYLLRPILEDIYLDLKRPSQVLYPKDVAYMIYSSSVEPGSVVIEAGTGSGFLTISLAHFLGKEGKVITYDVRRDMQETAKFNASVLNLQDRIEFKLKDIREGFEEKGVDAVFLDMPSPWEVVEKAYEALKPSAALIVFVPTVNQVEKTYLEMEKKGFVEIHAEELILREYKVKEGATRPKNVGITHTGYIIRGRKSIKTS</sequence>
<comment type="caution">
    <text evidence="1">The sequence shown here is derived from an EMBL/GenBank/DDBJ whole genome shotgun (WGS) entry which is preliminary data.</text>
</comment>
<organism evidence="1 2">
    <name type="scientific">Candidatus Aramenus sulfurataquae</name>
    <dbReference type="NCBI Taxonomy" id="1326980"/>
    <lineage>
        <taxon>Archaea</taxon>
        <taxon>Thermoproteota</taxon>
        <taxon>Thermoprotei</taxon>
        <taxon>Sulfolobales</taxon>
        <taxon>Sulfolobaceae</taxon>
        <taxon>Candidatus Aramenus</taxon>
    </lineage>
</organism>
<evidence type="ECO:0000313" key="2">
    <source>
        <dbReference type="Proteomes" id="UP000053480"/>
    </source>
</evidence>
<protein>
    <submittedName>
        <fullName evidence="1">tRNA (Adenine-N1)-methyltransferase</fullName>
    </submittedName>
</protein>
<name>A0ACC6TLX4_9CREN</name>
<evidence type="ECO:0000313" key="1">
    <source>
        <dbReference type="EMBL" id="MEW9490874.1"/>
    </source>
</evidence>
<dbReference type="EMBL" id="JZWS03000001">
    <property type="protein sequence ID" value="MEW9490874.1"/>
    <property type="molecule type" value="Genomic_DNA"/>
</dbReference>
<accession>A0ACC6TLX4</accession>
<gene>
    <name evidence="1" type="ORF">TQ35_0001525</name>
</gene>
<reference evidence="1" key="1">
    <citation type="submission" date="2024-07" db="EMBL/GenBank/DDBJ databases">
        <title>Metagenome and Metagenome-Assembled Genomes of Archaea from a hot spring from the geothermal field of Los Azufres, Mexico.</title>
        <authorList>
            <person name="Marin-Paredes R."/>
            <person name="Martinez-Romero E."/>
            <person name="Servin-Garciduenas L.E."/>
        </authorList>
    </citation>
    <scope>NUCLEOTIDE SEQUENCE</scope>
    <source>
        <strain evidence="1">AZ1-454</strain>
    </source>
</reference>